<evidence type="ECO:0000259" key="4">
    <source>
        <dbReference type="Pfam" id="PF01420"/>
    </source>
</evidence>
<feature type="domain" description="Type I restriction modification DNA specificity" evidence="4">
    <location>
        <begin position="1"/>
        <end position="178"/>
    </location>
</feature>
<protein>
    <submittedName>
        <fullName evidence="5">Restriction endonuclease type i hsds</fullName>
    </submittedName>
</protein>
<gene>
    <name evidence="5" type="ORF">LUCI_2415</name>
</gene>
<sequence length="390" mass="44141">MSKWEKVRLGSIGDFQSGGTPTRQESKYFKGNVPWITTISLGKTYVNKEDAVELITDEAIKNSATKRIKKNSLMIGIRVGVGKVSINSVEMCTSQDILSITNIDEKLFSKEYLVYCIKSFFHFLNTQKRGATIQGITSGVLKGLSIPCPPFDIQKQIAQTLDVAARLIALRKKQLEELDNLIKSTFYDMFGDPMVNEKGWEIVHIKELSKKIQYGTSSKADESKREYPILRMNNITYSGSMNLSNLKYIDLEEQDKEKYLVYKGDLLFNRTNSKELVGKTAVFKEEQPMAFAGYLVKLIPNEKANSEFISSYLNSSYGKKLLLSMAKNIIGMANINAKEFGNISIYLPPLPLQTQFASIVTKIEEQKALVQKAIDESQYLFDSLMSEYFE</sequence>
<dbReference type="EMBL" id="UPPP01000072">
    <property type="protein sequence ID" value="VBB07171.1"/>
    <property type="molecule type" value="Genomic_DNA"/>
</dbReference>
<dbReference type="RefSeq" id="WP_122628114.1">
    <property type="nucleotide sequence ID" value="NZ_UPPP01000072.1"/>
</dbReference>
<dbReference type="AlphaFoldDB" id="A0A498R730"/>
<dbReference type="GO" id="GO:0004519">
    <property type="term" value="F:endonuclease activity"/>
    <property type="evidence" value="ECO:0007669"/>
    <property type="project" value="UniProtKB-KW"/>
</dbReference>
<evidence type="ECO:0000256" key="3">
    <source>
        <dbReference type="ARBA" id="ARBA00023125"/>
    </source>
</evidence>
<keyword evidence="5" id="KW-0540">Nuclease</keyword>
<dbReference type="CDD" id="cd17513">
    <property type="entry name" value="RMtype1_S_AveSPN6ORF1907P_TRD2-CR2_like"/>
    <property type="match status" value="1"/>
</dbReference>
<accession>A0A498R730</accession>
<dbReference type="CDD" id="cd17524">
    <property type="entry name" value="RMtype1_S_EcoUTORF5051P-TRD2-CR2_like"/>
    <property type="match status" value="1"/>
</dbReference>
<keyword evidence="5" id="KW-0255">Endonuclease</keyword>
<dbReference type="InterPro" id="IPR044946">
    <property type="entry name" value="Restrct_endonuc_typeI_TRD_sf"/>
</dbReference>
<dbReference type="GO" id="GO:0003677">
    <property type="term" value="F:DNA binding"/>
    <property type="evidence" value="ECO:0007669"/>
    <property type="project" value="UniProtKB-KW"/>
</dbReference>
<dbReference type="PANTHER" id="PTHR30408">
    <property type="entry name" value="TYPE-1 RESTRICTION ENZYME ECOKI SPECIFICITY PROTEIN"/>
    <property type="match status" value="1"/>
</dbReference>
<keyword evidence="5" id="KW-0378">Hydrolase</keyword>
<evidence type="ECO:0000256" key="1">
    <source>
        <dbReference type="ARBA" id="ARBA00010923"/>
    </source>
</evidence>
<dbReference type="GO" id="GO:0009307">
    <property type="term" value="P:DNA restriction-modification system"/>
    <property type="evidence" value="ECO:0007669"/>
    <property type="project" value="UniProtKB-KW"/>
</dbReference>
<dbReference type="Proteomes" id="UP000277811">
    <property type="component" value="Unassembled WGS sequence"/>
</dbReference>
<name>A0A498R730_9FIRM</name>
<dbReference type="SUPFAM" id="SSF116734">
    <property type="entry name" value="DNA methylase specificity domain"/>
    <property type="match status" value="2"/>
</dbReference>
<dbReference type="OrthoDB" id="1626571at2"/>
<dbReference type="Gene3D" id="3.90.220.20">
    <property type="entry name" value="DNA methylase specificity domains"/>
    <property type="match status" value="2"/>
</dbReference>
<organism evidence="5 6">
    <name type="scientific">Lucifera butyrica</name>
    <dbReference type="NCBI Taxonomy" id="1351585"/>
    <lineage>
        <taxon>Bacteria</taxon>
        <taxon>Bacillati</taxon>
        <taxon>Bacillota</taxon>
        <taxon>Negativicutes</taxon>
        <taxon>Veillonellales</taxon>
        <taxon>Veillonellaceae</taxon>
        <taxon>Lucifera</taxon>
    </lineage>
</organism>
<evidence type="ECO:0000313" key="5">
    <source>
        <dbReference type="EMBL" id="VBB07171.1"/>
    </source>
</evidence>
<evidence type="ECO:0000313" key="6">
    <source>
        <dbReference type="Proteomes" id="UP000277811"/>
    </source>
</evidence>
<dbReference type="InterPro" id="IPR000055">
    <property type="entry name" value="Restrct_endonuc_typeI_TRD"/>
</dbReference>
<keyword evidence="3" id="KW-0238">DNA-binding</keyword>
<feature type="domain" description="Type I restriction modification DNA specificity" evidence="4">
    <location>
        <begin position="198"/>
        <end position="374"/>
    </location>
</feature>
<dbReference type="PANTHER" id="PTHR30408:SF12">
    <property type="entry name" value="TYPE I RESTRICTION ENZYME MJAVIII SPECIFICITY SUBUNIT"/>
    <property type="match status" value="1"/>
</dbReference>
<evidence type="ECO:0000256" key="2">
    <source>
        <dbReference type="ARBA" id="ARBA00022747"/>
    </source>
</evidence>
<comment type="similarity">
    <text evidence="1">Belongs to the type-I restriction system S methylase family.</text>
</comment>
<dbReference type="Pfam" id="PF01420">
    <property type="entry name" value="Methylase_S"/>
    <property type="match status" value="2"/>
</dbReference>
<dbReference type="InterPro" id="IPR052021">
    <property type="entry name" value="Type-I_RS_S_subunit"/>
</dbReference>
<keyword evidence="6" id="KW-1185">Reference proteome</keyword>
<keyword evidence="2" id="KW-0680">Restriction system</keyword>
<proteinExistence type="inferred from homology"/>
<reference evidence="5 6" key="1">
    <citation type="submission" date="2018-06" db="EMBL/GenBank/DDBJ databases">
        <authorList>
            <person name="Strepis N."/>
        </authorList>
    </citation>
    <scope>NUCLEOTIDE SEQUENCE [LARGE SCALE GENOMIC DNA]</scope>
    <source>
        <strain evidence="5">LUCI</strain>
    </source>
</reference>